<name>A0ABW0ZQH6_9ACTN</name>
<accession>A0ABW0ZQH6</accession>
<comment type="caution">
    <text evidence="1">The sequence shown here is derived from an EMBL/GenBank/DDBJ whole genome shotgun (WGS) entry which is preliminary data.</text>
</comment>
<evidence type="ECO:0000313" key="2">
    <source>
        <dbReference type="Proteomes" id="UP001596074"/>
    </source>
</evidence>
<proteinExistence type="predicted"/>
<keyword evidence="2" id="KW-1185">Reference proteome</keyword>
<dbReference type="RefSeq" id="WP_378280249.1">
    <property type="nucleotide sequence ID" value="NZ_JBHSON010000004.1"/>
</dbReference>
<dbReference type="InterPro" id="IPR009057">
    <property type="entry name" value="Homeodomain-like_sf"/>
</dbReference>
<protein>
    <recommendedName>
        <fullName evidence="3">Helix-turn-helix domain-containing protein</fullName>
    </recommendedName>
</protein>
<dbReference type="SUPFAM" id="SSF46689">
    <property type="entry name" value="Homeodomain-like"/>
    <property type="match status" value="1"/>
</dbReference>
<evidence type="ECO:0008006" key="3">
    <source>
        <dbReference type="Google" id="ProtNLM"/>
    </source>
</evidence>
<dbReference type="EMBL" id="JBHSON010000004">
    <property type="protein sequence ID" value="MFC5744783.1"/>
    <property type="molecule type" value="Genomic_DNA"/>
</dbReference>
<organism evidence="1 2">
    <name type="scientific">Actinomadura rugatobispora</name>
    <dbReference type="NCBI Taxonomy" id="1994"/>
    <lineage>
        <taxon>Bacteria</taxon>
        <taxon>Bacillati</taxon>
        <taxon>Actinomycetota</taxon>
        <taxon>Actinomycetes</taxon>
        <taxon>Streptosporangiales</taxon>
        <taxon>Thermomonosporaceae</taxon>
        <taxon>Actinomadura</taxon>
    </lineage>
</organism>
<gene>
    <name evidence="1" type="ORF">ACFPZN_04060</name>
</gene>
<reference evidence="2" key="1">
    <citation type="journal article" date="2019" name="Int. J. Syst. Evol. Microbiol.">
        <title>The Global Catalogue of Microorganisms (GCM) 10K type strain sequencing project: providing services to taxonomists for standard genome sequencing and annotation.</title>
        <authorList>
            <consortium name="The Broad Institute Genomics Platform"/>
            <consortium name="The Broad Institute Genome Sequencing Center for Infectious Disease"/>
            <person name="Wu L."/>
            <person name="Ma J."/>
        </authorList>
    </citation>
    <scope>NUCLEOTIDE SEQUENCE [LARGE SCALE GENOMIC DNA]</scope>
    <source>
        <strain evidence="2">KCTC 42087</strain>
    </source>
</reference>
<dbReference type="Proteomes" id="UP001596074">
    <property type="component" value="Unassembled WGS sequence"/>
</dbReference>
<evidence type="ECO:0000313" key="1">
    <source>
        <dbReference type="EMBL" id="MFC5744783.1"/>
    </source>
</evidence>
<sequence length="140" mass="16066">MSKRQLQPCGTHAAYVRHKYRGEPIDDACEAAHRAYCAAWARKARDRYPTATCTACERERLILRYGWCQSCVSRWQQAGRPDTGPPPLRRMTSTRAVELREDFTWLLETGESVEMAAERLGIAAGTARDWHQRWRKEAAA</sequence>